<dbReference type="AlphaFoldDB" id="A0A4V1R2D4"/>
<comment type="caution">
    <text evidence="10">The sequence shown here is derived from an EMBL/GenBank/DDBJ whole genome shotgun (WGS) entry which is preliminary data.</text>
</comment>
<evidence type="ECO:0000256" key="5">
    <source>
        <dbReference type="ARBA" id="ARBA00022989"/>
    </source>
</evidence>
<reference evidence="10 11" key="1">
    <citation type="submission" date="2019-01" db="EMBL/GenBank/DDBJ databases">
        <title>Agromyces.</title>
        <authorList>
            <person name="Li J."/>
        </authorList>
    </citation>
    <scope>NUCLEOTIDE SEQUENCE [LARGE SCALE GENOMIC DNA]</scope>
    <source>
        <strain evidence="10 11">DSM 23870</strain>
    </source>
</reference>
<evidence type="ECO:0000256" key="3">
    <source>
        <dbReference type="ARBA" id="ARBA00022679"/>
    </source>
</evidence>
<dbReference type="GO" id="GO:0016758">
    <property type="term" value="F:hexosyltransferase activity"/>
    <property type="evidence" value="ECO:0007669"/>
    <property type="project" value="InterPro"/>
</dbReference>
<dbReference type="Pfam" id="PF09594">
    <property type="entry name" value="GT87"/>
    <property type="match status" value="1"/>
</dbReference>
<comment type="subcellular location">
    <subcellularLocation>
        <location evidence="1">Cell membrane</location>
        <topology evidence="1">Multi-pass membrane protein</topology>
    </subcellularLocation>
</comment>
<sequence length="403" mass="42342">MRARTVLWSGFVLAHAILAVVGIYGPGWQLGDVEGVYVLWAEEAAAGTLRMGIDVAWVYPIGAAVPIGIAGLLGTDLYVYVWLGIAVLLNAGAFAVLLGRRALSRPRTIAASFWLVFLLALGPVSLGRIDAITVPLAIAGLLWAARRPHLAGVLLTIAAWVKVWPAALVATLVIGGRGRVRIVVAAAITSAAFIVVSLFAGSGWNVFGFITQQTGRGIQVESIFAVPTLWRIAAGDTGSSAYYDHDILTFQVTGPGVGTAIAVATPLLALVVAVIAALGVRAALRGATFVRLVPPLALALVVALILVNKVGSPQFVSWIAVPVILGICLDRRRFELPAILALVIAVLTQVIYPYTYAWLLAADPLVVGILTLRALLEAVLLGWAVVAVWRAGSRVPSRLSVDA</sequence>
<feature type="transmembrane region" description="Helical" evidence="8">
    <location>
        <begin position="182"/>
        <end position="200"/>
    </location>
</feature>
<dbReference type="RefSeq" id="WP_129173427.1">
    <property type="nucleotide sequence ID" value="NZ_JACCBI010000001.1"/>
</dbReference>
<gene>
    <name evidence="9" type="ORF">BJ972_001932</name>
    <name evidence="10" type="ORF">ESP50_06775</name>
</gene>
<keyword evidence="6 8" id="KW-0472">Membrane</keyword>
<evidence type="ECO:0000256" key="8">
    <source>
        <dbReference type="SAM" id="Phobius"/>
    </source>
</evidence>
<evidence type="ECO:0000313" key="9">
    <source>
        <dbReference type="EMBL" id="NYD67413.1"/>
    </source>
</evidence>
<comment type="similarity">
    <text evidence="7">Belongs to the glycosyltransferase 87 family.</text>
</comment>
<evidence type="ECO:0000256" key="7">
    <source>
        <dbReference type="ARBA" id="ARBA00024033"/>
    </source>
</evidence>
<proteinExistence type="inferred from homology"/>
<keyword evidence="5 8" id="KW-1133">Transmembrane helix</keyword>
<protein>
    <submittedName>
        <fullName evidence="10">DUF2029 domain-containing protein</fullName>
    </submittedName>
</protein>
<feature type="transmembrane region" description="Helical" evidence="8">
    <location>
        <begin position="257"/>
        <end position="277"/>
    </location>
</feature>
<feature type="transmembrane region" description="Helical" evidence="8">
    <location>
        <begin position="313"/>
        <end position="329"/>
    </location>
</feature>
<dbReference type="GO" id="GO:0005886">
    <property type="term" value="C:plasma membrane"/>
    <property type="evidence" value="ECO:0007669"/>
    <property type="project" value="UniProtKB-SubCell"/>
</dbReference>
<feature type="transmembrane region" description="Helical" evidence="8">
    <location>
        <begin position="79"/>
        <end position="99"/>
    </location>
</feature>
<dbReference type="EMBL" id="SDPM01000003">
    <property type="protein sequence ID" value="RXZ86766.1"/>
    <property type="molecule type" value="Genomic_DNA"/>
</dbReference>
<feature type="transmembrane region" description="Helical" evidence="8">
    <location>
        <begin position="6"/>
        <end position="25"/>
    </location>
</feature>
<feature type="transmembrane region" description="Helical" evidence="8">
    <location>
        <begin position="289"/>
        <end position="307"/>
    </location>
</feature>
<dbReference type="EMBL" id="JACCBI010000001">
    <property type="protein sequence ID" value="NYD67413.1"/>
    <property type="molecule type" value="Genomic_DNA"/>
</dbReference>
<reference evidence="9 12" key="2">
    <citation type="submission" date="2020-07" db="EMBL/GenBank/DDBJ databases">
        <title>Sequencing the genomes of 1000 actinobacteria strains.</title>
        <authorList>
            <person name="Klenk H.-P."/>
        </authorList>
    </citation>
    <scope>NUCLEOTIDE SEQUENCE [LARGE SCALE GENOMIC DNA]</scope>
    <source>
        <strain evidence="9 12">DSM 23870</strain>
    </source>
</reference>
<dbReference type="Proteomes" id="UP000581087">
    <property type="component" value="Unassembled WGS sequence"/>
</dbReference>
<dbReference type="OrthoDB" id="581198at2"/>
<keyword evidence="4 8" id="KW-0812">Transmembrane</keyword>
<keyword evidence="2" id="KW-1003">Cell membrane</keyword>
<feature type="transmembrane region" description="Helical" evidence="8">
    <location>
        <begin position="150"/>
        <end position="175"/>
    </location>
</feature>
<accession>A0A4V1R2D4</accession>
<evidence type="ECO:0000256" key="4">
    <source>
        <dbReference type="ARBA" id="ARBA00022692"/>
    </source>
</evidence>
<evidence type="ECO:0000256" key="2">
    <source>
        <dbReference type="ARBA" id="ARBA00022475"/>
    </source>
</evidence>
<evidence type="ECO:0000256" key="6">
    <source>
        <dbReference type="ARBA" id="ARBA00023136"/>
    </source>
</evidence>
<dbReference type="InterPro" id="IPR018584">
    <property type="entry name" value="GT87"/>
</dbReference>
<evidence type="ECO:0000313" key="10">
    <source>
        <dbReference type="EMBL" id="RXZ86766.1"/>
    </source>
</evidence>
<feature type="transmembrane region" description="Helical" evidence="8">
    <location>
        <begin position="111"/>
        <end position="144"/>
    </location>
</feature>
<evidence type="ECO:0000313" key="11">
    <source>
        <dbReference type="Proteomes" id="UP000292686"/>
    </source>
</evidence>
<name>A0A4V1R2D4_9MICO</name>
<keyword evidence="11" id="KW-1185">Reference proteome</keyword>
<organism evidence="10 11">
    <name type="scientific">Agromyces atrinae</name>
    <dbReference type="NCBI Taxonomy" id="592376"/>
    <lineage>
        <taxon>Bacteria</taxon>
        <taxon>Bacillati</taxon>
        <taxon>Actinomycetota</taxon>
        <taxon>Actinomycetes</taxon>
        <taxon>Micrococcales</taxon>
        <taxon>Microbacteriaceae</taxon>
        <taxon>Agromyces</taxon>
    </lineage>
</organism>
<evidence type="ECO:0000313" key="12">
    <source>
        <dbReference type="Proteomes" id="UP000581087"/>
    </source>
</evidence>
<dbReference type="Proteomes" id="UP000292686">
    <property type="component" value="Unassembled WGS sequence"/>
</dbReference>
<keyword evidence="3" id="KW-0808">Transferase</keyword>
<feature type="transmembrane region" description="Helical" evidence="8">
    <location>
        <begin position="365"/>
        <end position="389"/>
    </location>
</feature>
<feature type="transmembrane region" description="Helical" evidence="8">
    <location>
        <begin position="336"/>
        <end position="359"/>
    </location>
</feature>
<evidence type="ECO:0000256" key="1">
    <source>
        <dbReference type="ARBA" id="ARBA00004651"/>
    </source>
</evidence>